<protein>
    <recommendedName>
        <fullName evidence="3">Glycoside hydrolase 35 catalytic domain-containing protein</fullName>
    </recommendedName>
</protein>
<dbReference type="SUPFAM" id="SSF51445">
    <property type="entry name" value="(Trans)glycosidases"/>
    <property type="match status" value="1"/>
</dbReference>
<dbReference type="PANTHER" id="PTHR23421">
    <property type="entry name" value="BETA-GALACTOSIDASE RELATED"/>
    <property type="match status" value="1"/>
</dbReference>
<evidence type="ECO:0000313" key="4">
    <source>
        <dbReference type="EMBL" id="MBB4984312.1"/>
    </source>
</evidence>
<proteinExistence type="inferred from homology"/>
<reference evidence="4 5" key="1">
    <citation type="submission" date="2020-08" db="EMBL/GenBank/DDBJ databases">
        <title>Genomic Encyclopedia of Type Strains, Phase III (KMG-III): the genomes of soil and plant-associated and newly described type strains.</title>
        <authorList>
            <person name="Whitman W."/>
        </authorList>
    </citation>
    <scope>NUCLEOTIDE SEQUENCE [LARGE SCALE GENOMIC DNA]</scope>
    <source>
        <strain evidence="4 5">SFB5A</strain>
    </source>
</reference>
<name>A0A7W7U534_9ACTN</name>
<comment type="similarity">
    <text evidence="1">Belongs to the glycosyl hydrolase 35 family.</text>
</comment>
<organism evidence="4 5">
    <name type="scientific">Streptomyces nymphaeiformis</name>
    <dbReference type="NCBI Taxonomy" id="2663842"/>
    <lineage>
        <taxon>Bacteria</taxon>
        <taxon>Bacillati</taxon>
        <taxon>Actinomycetota</taxon>
        <taxon>Actinomycetes</taxon>
        <taxon>Kitasatosporales</taxon>
        <taxon>Streptomycetaceae</taxon>
        <taxon>Streptomyces</taxon>
    </lineage>
</organism>
<dbReference type="PRINTS" id="PR00742">
    <property type="entry name" value="GLHYDRLASE35"/>
</dbReference>
<dbReference type="AlphaFoldDB" id="A0A7W7U534"/>
<sequence>MPVLQTDQAGFLLDGHPFRILSGGLHYFRVHPDQWQDRLRKARLMGLNTVETYVPWNLHQPRPDRFVMDAGLDLPRFLDLAAAEGLHVLLRPGPYICAEWEGGGIPSRLLAEPDIRLRTRDPRFPAQRIGTGRHDLEDPVVVVRRSAPRRSPSPGTSSTIRRKALRHVVSPGPASGPNAVRRMPFSPRVIAPSASSWAQTCDRVSVPLTASRSSASTCAMKERSASHGSWPPPERSTTTSAGGFVCCQVSRSAAG</sequence>
<evidence type="ECO:0000256" key="1">
    <source>
        <dbReference type="ARBA" id="ARBA00009809"/>
    </source>
</evidence>
<dbReference type="InterPro" id="IPR031330">
    <property type="entry name" value="Gly_Hdrlase_35_cat"/>
</dbReference>
<feature type="region of interest" description="Disordered" evidence="2">
    <location>
        <begin position="144"/>
        <end position="182"/>
    </location>
</feature>
<dbReference type="Gene3D" id="3.20.20.80">
    <property type="entry name" value="Glycosidases"/>
    <property type="match status" value="1"/>
</dbReference>
<evidence type="ECO:0000313" key="5">
    <source>
        <dbReference type="Proteomes" id="UP000582643"/>
    </source>
</evidence>
<dbReference type="InterPro" id="IPR017853">
    <property type="entry name" value="GH"/>
</dbReference>
<keyword evidence="5" id="KW-1185">Reference proteome</keyword>
<dbReference type="GO" id="GO:0004553">
    <property type="term" value="F:hydrolase activity, hydrolyzing O-glycosyl compounds"/>
    <property type="evidence" value="ECO:0007669"/>
    <property type="project" value="InterPro"/>
</dbReference>
<feature type="region of interest" description="Disordered" evidence="2">
    <location>
        <begin position="212"/>
        <end position="241"/>
    </location>
</feature>
<dbReference type="InterPro" id="IPR001944">
    <property type="entry name" value="Glycoside_Hdrlase_35"/>
</dbReference>
<dbReference type="EMBL" id="JACHJY010000007">
    <property type="protein sequence ID" value="MBB4984312.1"/>
    <property type="molecule type" value="Genomic_DNA"/>
</dbReference>
<dbReference type="Pfam" id="PF01301">
    <property type="entry name" value="Glyco_hydro_35"/>
    <property type="match status" value="1"/>
</dbReference>
<comment type="caution">
    <text evidence="4">The sequence shown here is derived from an EMBL/GenBank/DDBJ whole genome shotgun (WGS) entry which is preliminary data.</text>
</comment>
<feature type="domain" description="Glycoside hydrolase 35 catalytic" evidence="3">
    <location>
        <begin position="11"/>
        <end position="125"/>
    </location>
</feature>
<dbReference type="Proteomes" id="UP000582643">
    <property type="component" value="Unassembled WGS sequence"/>
</dbReference>
<evidence type="ECO:0000259" key="3">
    <source>
        <dbReference type="Pfam" id="PF01301"/>
    </source>
</evidence>
<accession>A0A7W7U534</accession>
<feature type="compositionally biased region" description="Low complexity" evidence="2">
    <location>
        <begin position="144"/>
        <end position="154"/>
    </location>
</feature>
<evidence type="ECO:0000256" key="2">
    <source>
        <dbReference type="SAM" id="MobiDB-lite"/>
    </source>
</evidence>
<gene>
    <name evidence="4" type="ORF">GGE06_005258</name>
</gene>
<dbReference type="GO" id="GO:0005975">
    <property type="term" value="P:carbohydrate metabolic process"/>
    <property type="evidence" value="ECO:0007669"/>
    <property type="project" value="InterPro"/>
</dbReference>